<dbReference type="PANTHER" id="PTHR43266:SF2">
    <property type="entry name" value="MAJOR FACILITATOR SUPERFAMILY (MFS) PROFILE DOMAIN-CONTAINING PROTEIN"/>
    <property type="match status" value="1"/>
</dbReference>
<dbReference type="InterPro" id="IPR036259">
    <property type="entry name" value="MFS_trans_sf"/>
</dbReference>
<keyword evidence="2" id="KW-0813">Transport</keyword>
<keyword evidence="3" id="KW-1003">Cell membrane</keyword>
<evidence type="ECO:0000256" key="2">
    <source>
        <dbReference type="ARBA" id="ARBA00022448"/>
    </source>
</evidence>
<dbReference type="InterPro" id="IPR011701">
    <property type="entry name" value="MFS"/>
</dbReference>
<organism evidence="8 9">
    <name type="scientific">Legionella quinlivanii</name>
    <dbReference type="NCBI Taxonomy" id="45073"/>
    <lineage>
        <taxon>Bacteria</taxon>
        <taxon>Pseudomonadati</taxon>
        <taxon>Pseudomonadota</taxon>
        <taxon>Gammaproteobacteria</taxon>
        <taxon>Legionellales</taxon>
        <taxon>Legionellaceae</taxon>
        <taxon>Legionella</taxon>
    </lineage>
</organism>
<dbReference type="Pfam" id="PF07690">
    <property type="entry name" value="MFS_1"/>
    <property type="match status" value="1"/>
</dbReference>
<dbReference type="EMBL" id="LNYS01000008">
    <property type="protein sequence ID" value="KTD49993.1"/>
    <property type="molecule type" value="Genomic_DNA"/>
</dbReference>
<name>A0A0W0XZE4_9GAMM</name>
<feature type="transmembrane region" description="Helical" evidence="7">
    <location>
        <begin position="227"/>
        <end position="248"/>
    </location>
</feature>
<feature type="transmembrane region" description="Helical" evidence="7">
    <location>
        <begin position="332"/>
        <end position="358"/>
    </location>
</feature>
<evidence type="ECO:0000256" key="5">
    <source>
        <dbReference type="ARBA" id="ARBA00022989"/>
    </source>
</evidence>
<dbReference type="Gene3D" id="1.20.1250.20">
    <property type="entry name" value="MFS general substrate transporter like domains"/>
    <property type="match status" value="1"/>
</dbReference>
<feature type="transmembrane region" description="Helical" evidence="7">
    <location>
        <begin position="51"/>
        <end position="73"/>
    </location>
</feature>
<dbReference type="GO" id="GO:0016746">
    <property type="term" value="F:acyltransferase activity"/>
    <property type="evidence" value="ECO:0007669"/>
    <property type="project" value="UniProtKB-KW"/>
</dbReference>
<feature type="transmembrane region" description="Helical" evidence="7">
    <location>
        <begin position="293"/>
        <end position="312"/>
    </location>
</feature>
<keyword evidence="8" id="KW-0808">Transferase</keyword>
<evidence type="ECO:0000256" key="4">
    <source>
        <dbReference type="ARBA" id="ARBA00022692"/>
    </source>
</evidence>
<feature type="transmembrane region" description="Helical" evidence="7">
    <location>
        <begin position="12"/>
        <end position="39"/>
    </location>
</feature>
<dbReference type="PANTHER" id="PTHR43266">
    <property type="entry name" value="MACROLIDE-EFFLUX PROTEIN"/>
    <property type="match status" value="1"/>
</dbReference>
<dbReference type="STRING" id="45073.Lqui_1318"/>
<dbReference type="OrthoDB" id="9803968at2"/>
<dbReference type="PATRIC" id="fig|45073.5.peg.1389"/>
<comment type="caution">
    <text evidence="8">The sequence shown here is derived from an EMBL/GenBank/DDBJ whole genome shotgun (WGS) entry which is preliminary data.</text>
</comment>
<evidence type="ECO:0000256" key="1">
    <source>
        <dbReference type="ARBA" id="ARBA00004651"/>
    </source>
</evidence>
<sequence>MRWYELLAKRHFLPLFITQFCGALNDNVFKLSMLTLISYHLSTSQSQSEHFQALAGALFTLPFFLISATAGQLADRYDKATISRVVKLLEIILMIIGSIALYRGSIVLLMLTLTGMGIHSTFFGPIKYAILPDHLPKSQLLNATALIEASTFLAILLGTTLGALSIGNTGSKVHLAVFIINFTAVTGLIFSLFIPKAPASASQFTVDWNVWRATKTMLREVVHNPKVLPAILAISWFWLIGAVVLTKLPDYTHYILRADTTVFALFLTLFSIGIALGSMAISRFLAGRITIQFVPSTMLLMTLFAADLYWATPALNSQLPLQSLIQFMLKIQNWRIICDFFFFSVCGGLFVVPLYTYLQICSEEGQRARTIAANNIFGALSMVLGSLLIMVLLQFNINIASIFIILAVLNAVVAAAFWGTLIYSNRKITMGA</sequence>
<evidence type="ECO:0000313" key="9">
    <source>
        <dbReference type="Proteomes" id="UP000054618"/>
    </source>
</evidence>
<protein>
    <submittedName>
        <fullName evidence="8">2-acylglycerophosphoethanolamine acyltransferase</fullName>
    </submittedName>
</protein>
<dbReference type="SUPFAM" id="SSF103473">
    <property type="entry name" value="MFS general substrate transporter"/>
    <property type="match status" value="1"/>
</dbReference>
<evidence type="ECO:0000256" key="7">
    <source>
        <dbReference type="SAM" id="Phobius"/>
    </source>
</evidence>
<feature type="transmembrane region" description="Helical" evidence="7">
    <location>
        <begin position="370"/>
        <end position="393"/>
    </location>
</feature>
<dbReference type="RefSeq" id="WP_058507438.1">
    <property type="nucleotide sequence ID" value="NZ_CAAAIK010000005.1"/>
</dbReference>
<feature type="transmembrane region" description="Helical" evidence="7">
    <location>
        <begin position="260"/>
        <end position="281"/>
    </location>
</feature>
<evidence type="ECO:0000313" key="8">
    <source>
        <dbReference type="EMBL" id="KTD49993.1"/>
    </source>
</evidence>
<evidence type="ECO:0000256" key="6">
    <source>
        <dbReference type="ARBA" id="ARBA00023136"/>
    </source>
</evidence>
<comment type="subcellular location">
    <subcellularLocation>
        <location evidence="1">Cell membrane</location>
        <topology evidence="1">Multi-pass membrane protein</topology>
    </subcellularLocation>
</comment>
<feature type="transmembrane region" description="Helical" evidence="7">
    <location>
        <begin position="399"/>
        <end position="423"/>
    </location>
</feature>
<feature type="transmembrane region" description="Helical" evidence="7">
    <location>
        <begin position="85"/>
        <end position="102"/>
    </location>
</feature>
<keyword evidence="5 7" id="KW-1133">Transmembrane helix</keyword>
<keyword evidence="8" id="KW-0012">Acyltransferase</keyword>
<evidence type="ECO:0000256" key="3">
    <source>
        <dbReference type="ARBA" id="ARBA00022475"/>
    </source>
</evidence>
<dbReference type="CDD" id="cd06173">
    <property type="entry name" value="MFS_MefA_like"/>
    <property type="match status" value="1"/>
</dbReference>
<dbReference type="Proteomes" id="UP000054618">
    <property type="component" value="Unassembled WGS sequence"/>
</dbReference>
<keyword evidence="6 7" id="KW-0472">Membrane</keyword>
<dbReference type="GO" id="GO:0022857">
    <property type="term" value="F:transmembrane transporter activity"/>
    <property type="evidence" value="ECO:0007669"/>
    <property type="project" value="InterPro"/>
</dbReference>
<feature type="transmembrane region" description="Helical" evidence="7">
    <location>
        <begin position="143"/>
        <end position="167"/>
    </location>
</feature>
<keyword evidence="9" id="KW-1185">Reference proteome</keyword>
<feature type="transmembrane region" description="Helical" evidence="7">
    <location>
        <begin position="173"/>
        <end position="194"/>
    </location>
</feature>
<dbReference type="GO" id="GO:0005886">
    <property type="term" value="C:plasma membrane"/>
    <property type="evidence" value="ECO:0007669"/>
    <property type="project" value="UniProtKB-SubCell"/>
</dbReference>
<reference evidence="8 9" key="1">
    <citation type="submission" date="2015-11" db="EMBL/GenBank/DDBJ databases">
        <title>Genomic analysis of 38 Legionella species identifies large and diverse effector repertoires.</title>
        <authorList>
            <person name="Burstein D."/>
            <person name="Amaro F."/>
            <person name="Zusman T."/>
            <person name="Lifshitz Z."/>
            <person name="Cohen O."/>
            <person name="Gilbert J.A."/>
            <person name="Pupko T."/>
            <person name="Shuman H.A."/>
            <person name="Segal G."/>
        </authorList>
    </citation>
    <scope>NUCLEOTIDE SEQUENCE [LARGE SCALE GENOMIC DNA]</scope>
    <source>
        <strain evidence="8 9">CDC#1442-AUS-E</strain>
    </source>
</reference>
<keyword evidence="4 7" id="KW-0812">Transmembrane</keyword>
<accession>A0A0W0XZE4</accession>
<proteinExistence type="predicted"/>
<dbReference type="AlphaFoldDB" id="A0A0W0XZE4"/>
<gene>
    <name evidence="8" type="ORF">Lqui_1318</name>
</gene>